<keyword evidence="3" id="KW-0862">Zinc</keyword>
<comment type="similarity">
    <text evidence="1">Belongs to the SMP-30/CGR1 family.</text>
</comment>
<evidence type="ECO:0000256" key="1">
    <source>
        <dbReference type="ARBA" id="ARBA00008853"/>
    </source>
</evidence>
<comment type="caution">
    <text evidence="5">The sequence shown here is derived from an EMBL/GenBank/DDBJ whole genome shotgun (WGS) entry which is preliminary data.</text>
</comment>
<evidence type="ECO:0000256" key="3">
    <source>
        <dbReference type="PIRSR" id="PIRSR605511-2"/>
    </source>
</evidence>
<comment type="cofactor">
    <cofactor evidence="3">
        <name>Zn(2+)</name>
        <dbReference type="ChEBI" id="CHEBI:29105"/>
    </cofactor>
    <text evidence="3">Binds 1 divalent metal cation per subunit.</text>
</comment>
<reference evidence="5 6" key="1">
    <citation type="journal article" date="2020" name="ISME J.">
        <title>Uncovering the hidden diversity of litter-decomposition mechanisms in mushroom-forming fungi.</title>
        <authorList>
            <person name="Floudas D."/>
            <person name="Bentzer J."/>
            <person name="Ahren D."/>
            <person name="Johansson T."/>
            <person name="Persson P."/>
            <person name="Tunlid A."/>
        </authorList>
    </citation>
    <scope>NUCLEOTIDE SEQUENCE [LARGE SCALE GENOMIC DNA]</scope>
    <source>
        <strain evidence="5 6">CBS 406.79</strain>
    </source>
</reference>
<evidence type="ECO:0000256" key="2">
    <source>
        <dbReference type="PIRSR" id="PIRSR605511-1"/>
    </source>
</evidence>
<name>A0A8H5HVZ0_9AGAR</name>
<dbReference type="SUPFAM" id="SSF63829">
    <property type="entry name" value="Calcium-dependent phosphotriesterase"/>
    <property type="match status" value="1"/>
</dbReference>
<dbReference type="GO" id="GO:0005509">
    <property type="term" value="F:calcium ion binding"/>
    <property type="evidence" value="ECO:0007669"/>
    <property type="project" value="TreeGrafter"/>
</dbReference>
<feature type="binding site" evidence="3">
    <location>
        <position position="208"/>
    </location>
    <ligand>
        <name>a divalent metal cation</name>
        <dbReference type="ChEBI" id="CHEBI:60240"/>
    </ligand>
</feature>
<dbReference type="PRINTS" id="PR01790">
    <property type="entry name" value="SMP30FAMILY"/>
</dbReference>
<proteinExistence type="inferred from homology"/>
<dbReference type="GO" id="GO:0019853">
    <property type="term" value="P:L-ascorbic acid biosynthetic process"/>
    <property type="evidence" value="ECO:0007669"/>
    <property type="project" value="TreeGrafter"/>
</dbReference>
<feature type="binding site" evidence="3">
    <location>
        <position position="106"/>
    </location>
    <ligand>
        <name>substrate</name>
    </ligand>
</feature>
<evidence type="ECO:0000259" key="4">
    <source>
        <dbReference type="Pfam" id="PF08450"/>
    </source>
</evidence>
<accession>A0A8H5HVZ0</accession>
<protein>
    <recommendedName>
        <fullName evidence="4">SMP-30/Gluconolactonase/LRE-like region domain-containing protein</fullName>
    </recommendedName>
</protein>
<keyword evidence="6" id="KW-1185">Reference proteome</keyword>
<evidence type="ECO:0000313" key="5">
    <source>
        <dbReference type="EMBL" id="KAF5390289.1"/>
    </source>
</evidence>
<keyword evidence="3" id="KW-0479">Metal-binding</keyword>
<dbReference type="GO" id="GO:0004341">
    <property type="term" value="F:gluconolactonase activity"/>
    <property type="evidence" value="ECO:0007669"/>
    <property type="project" value="TreeGrafter"/>
</dbReference>
<dbReference type="Pfam" id="PF08450">
    <property type="entry name" value="SGL"/>
    <property type="match status" value="1"/>
</dbReference>
<feature type="binding site" evidence="3">
    <location>
        <position position="19"/>
    </location>
    <ligand>
        <name>a divalent metal cation</name>
        <dbReference type="ChEBI" id="CHEBI:60240"/>
    </ligand>
</feature>
<feature type="domain" description="SMP-30/Gluconolactonase/LRE-like region" evidence="4">
    <location>
        <begin position="17"/>
        <end position="268"/>
    </location>
</feature>
<dbReference type="InterPro" id="IPR011042">
    <property type="entry name" value="6-blade_b-propeller_TolB-like"/>
</dbReference>
<sequence length="306" mass="33902">MRKIVVDGPLFRSNCTLGEAPIYDPVTAILHFVDIVERKVHHLNTVDLTLTTDEYDIPITSLVLRRNAPGLACTTAQGFALLNSDGSLEYLAKPLRQEHVPFTRFNDGACDAKGRYIAGTVYSPDTEHKIPGQLFLYDPNDRTCKIVDEGPFTDSNGLGWSPDGKVFYFTDSITNLIYMYDYDVEQGTLNNRRTLVDAKQLGYGGFCDGLCVDCDGGIWSARWGDSRICRFTASGEADLEIVFPTVLNVTSCCFGGLNNDKLYVTSSHCGAMNGDSSLQEKYPDSGQIFMVDLAGQFKGRERYPFV</sequence>
<dbReference type="AlphaFoldDB" id="A0A8H5HVZ0"/>
<organism evidence="5 6">
    <name type="scientific">Collybiopsis confluens</name>
    <dbReference type="NCBI Taxonomy" id="2823264"/>
    <lineage>
        <taxon>Eukaryota</taxon>
        <taxon>Fungi</taxon>
        <taxon>Dikarya</taxon>
        <taxon>Basidiomycota</taxon>
        <taxon>Agaricomycotina</taxon>
        <taxon>Agaricomycetes</taxon>
        <taxon>Agaricomycetidae</taxon>
        <taxon>Agaricales</taxon>
        <taxon>Marasmiineae</taxon>
        <taxon>Omphalotaceae</taxon>
        <taxon>Collybiopsis</taxon>
    </lineage>
</organism>
<dbReference type="PANTHER" id="PTHR10907">
    <property type="entry name" value="REGUCALCIN"/>
    <property type="match status" value="1"/>
</dbReference>
<dbReference type="InterPro" id="IPR005511">
    <property type="entry name" value="SMP-30"/>
</dbReference>
<dbReference type="EMBL" id="JAACJN010000016">
    <property type="protein sequence ID" value="KAF5390289.1"/>
    <property type="molecule type" value="Genomic_DNA"/>
</dbReference>
<dbReference type="Gene3D" id="2.120.10.30">
    <property type="entry name" value="TolB, C-terminal domain"/>
    <property type="match status" value="1"/>
</dbReference>
<gene>
    <name evidence="5" type="ORF">D9757_002850</name>
</gene>
<evidence type="ECO:0000313" key="6">
    <source>
        <dbReference type="Proteomes" id="UP000518752"/>
    </source>
</evidence>
<dbReference type="InterPro" id="IPR013658">
    <property type="entry name" value="SGL"/>
</dbReference>
<dbReference type="Proteomes" id="UP000518752">
    <property type="component" value="Unassembled WGS sequence"/>
</dbReference>
<feature type="active site" description="Proton donor/acceptor" evidence="2">
    <location>
        <position position="208"/>
    </location>
</feature>
<feature type="binding site" evidence="3">
    <location>
        <position position="156"/>
    </location>
    <ligand>
        <name>a divalent metal cation</name>
        <dbReference type="ChEBI" id="CHEBI:60240"/>
    </ligand>
</feature>
<feature type="binding site" evidence="3">
    <location>
        <position position="104"/>
    </location>
    <ligand>
        <name>substrate</name>
    </ligand>
</feature>
<dbReference type="PANTHER" id="PTHR10907:SF47">
    <property type="entry name" value="REGUCALCIN"/>
    <property type="match status" value="1"/>
</dbReference>
<dbReference type="OrthoDB" id="423498at2759"/>